<comment type="subcellular location">
    <subcellularLocation>
        <location evidence="1">Cell membrane</location>
        <topology evidence="1">Multi-pass membrane protein</topology>
    </subcellularLocation>
</comment>
<proteinExistence type="inferred from homology"/>
<evidence type="ECO:0000256" key="8">
    <source>
        <dbReference type="SAM" id="MobiDB-lite"/>
    </source>
</evidence>
<name>A0A0H4VUK5_9BACT</name>
<dbReference type="PANTHER" id="PTHR21716:SF53">
    <property type="entry name" value="PERMEASE PERM-RELATED"/>
    <property type="match status" value="1"/>
</dbReference>
<reference evidence="10 11" key="1">
    <citation type="submission" date="2015-01" db="EMBL/GenBank/DDBJ databases">
        <title>Rufibacter sp./DG31D/ whole genome sequencing.</title>
        <authorList>
            <person name="Kim M.K."/>
            <person name="Srinivasan S."/>
            <person name="Lee J.-J."/>
        </authorList>
    </citation>
    <scope>NUCLEOTIDE SEQUENCE [LARGE SCALE GENOMIC DNA]</scope>
    <source>
        <strain evidence="10 11">DG31D</strain>
    </source>
</reference>
<dbReference type="AlphaFoldDB" id="A0A0H4VUK5"/>
<evidence type="ECO:0000313" key="10">
    <source>
        <dbReference type="EMBL" id="AKQ47587.1"/>
    </source>
</evidence>
<protein>
    <submittedName>
        <fullName evidence="10">Permease</fullName>
    </submittedName>
</protein>
<keyword evidence="6 9" id="KW-1133">Transmembrane helix</keyword>
<keyword evidence="11" id="KW-1185">Reference proteome</keyword>
<evidence type="ECO:0000256" key="9">
    <source>
        <dbReference type="SAM" id="Phobius"/>
    </source>
</evidence>
<dbReference type="InterPro" id="IPR002549">
    <property type="entry name" value="AI-2E-like"/>
</dbReference>
<feature type="transmembrane region" description="Helical" evidence="9">
    <location>
        <begin position="297"/>
        <end position="330"/>
    </location>
</feature>
<evidence type="ECO:0000256" key="5">
    <source>
        <dbReference type="ARBA" id="ARBA00022692"/>
    </source>
</evidence>
<feature type="region of interest" description="Disordered" evidence="8">
    <location>
        <begin position="350"/>
        <end position="380"/>
    </location>
</feature>
<dbReference type="STRING" id="1379910.TH63_09190"/>
<evidence type="ECO:0000256" key="7">
    <source>
        <dbReference type="ARBA" id="ARBA00023136"/>
    </source>
</evidence>
<dbReference type="GO" id="GO:0005886">
    <property type="term" value="C:plasma membrane"/>
    <property type="evidence" value="ECO:0007669"/>
    <property type="project" value="UniProtKB-SubCell"/>
</dbReference>
<keyword evidence="3" id="KW-0813">Transport</keyword>
<evidence type="ECO:0000256" key="3">
    <source>
        <dbReference type="ARBA" id="ARBA00022448"/>
    </source>
</evidence>
<accession>A0A0H4VUK5</accession>
<organism evidence="10 11">
    <name type="scientific">Rufibacter radiotolerans</name>
    <dbReference type="NCBI Taxonomy" id="1379910"/>
    <lineage>
        <taxon>Bacteria</taxon>
        <taxon>Pseudomonadati</taxon>
        <taxon>Bacteroidota</taxon>
        <taxon>Cytophagia</taxon>
        <taxon>Cytophagales</taxon>
        <taxon>Hymenobacteraceae</taxon>
        <taxon>Rufibacter</taxon>
    </lineage>
</organism>
<evidence type="ECO:0000256" key="4">
    <source>
        <dbReference type="ARBA" id="ARBA00022475"/>
    </source>
</evidence>
<dbReference type="GO" id="GO:0055085">
    <property type="term" value="P:transmembrane transport"/>
    <property type="evidence" value="ECO:0007669"/>
    <property type="project" value="TreeGrafter"/>
</dbReference>
<feature type="compositionally biased region" description="Basic and acidic residues" evidence="8">
    <location>
        <begin position="365"/>
        <end position="380"/>
    </location>
</feature>
<evidence type="ECO:0000256" key="2">
    <source>
        <dbReference type="ARBA" id="ARBA00009773"/>
    </source>
</evidence>
<dbReference type="KEGG" id="ruf:TH63_09190"/>
<feature type="transmembrane region" description="Helical" evidence="9">
    <location>
        <begin position="199"/>
        <end position="222"/>
    </location>
</feature>
<dbReference type="EMBL" id="CP010777">
    <property type="protein sequence ID" value="AKQ47587.1"/>
    <property type="molecule type" value="Genomic_DNA"/>
</dbReference>
<feature type="transmembrane region" description="Helical" evidence="9">
    <location>
        <begin position="263"/>
        <end position="285"/>
    </location>
</feature>
<gene>
    <name evidence="10" type="ORF">TH63_09190</name>
</gene>
<dbReference type="PANTHER" id="PTHR21716">
    <property type="entry name" value="TRANSMEMBRANE PROTEIN"/>
    <property type="match status" value="1"/>
</dbReference>
<comment type="similarity">
    <text evidence="2">Belongs to the autoinducer-2 exporter (AI-2E) (TC 2.A.86) family.</text>
</comment>
<feature type="transmembrane region" description="Helical" evidence="9">
    <location>
        <begin position="149"/>
        <end position="178"/>
    </location>
</feature>
<dbReference type="OrthoDB" id="9793390at2"/>
<dbReference type="Proteomes" id="UP000036458">
    <property type="component" value="Chromosome"/>
</dbReference>
<feature type="transmembrane region" description="Helical" evidence="9">
    <location>
        <begin position="20"/>
        <end position="47"/>
    </location>
</feature>
<sequence>METLPITVRRSIEFMGLFFLGWLLVSGGGIIAPIFIAFFFSIMLLPVYRFLVRKRLPEVVAITLCIMLLLIIFGLILWFFSSQVRNLVNDLPVIQQNIKNHLAALSAWINRKTHFSPNEQLNFIDEQSNRLLSYAGKMLGGAAGSFTSAVVFIGLMPIYVFLILFYKNILLRFIFLWFPKKRHTRVRDALSETEVIIKSYLMGLLIQISYMTVLVGGTLFLLGIKHALLIGIIFAFLNLIPYVGALIGNILGVLLTLASSQEILPIFLVLGTIAVAQILDNHILMPRIVGSKVKINALATIVGVLVAGKMAGIAGMFLSLPLIAVLKIIFDRTDSLKQWGVLLGDERPTATPMTAPELRQQTETVKTKLEEENEIKPPDA</sequence>
<evidence type="ECO:0000313" key="11">
    <source>
        <dbReference type="Proteomes" id="UP000036458"/>
    </source>
</evidence>
<evidence type="ECO:0000256" key="1">
    <source>
        <dbReference type="ARBA" id="ARBA00004651"/>
    </source>
</evidence>
<feature type="transmembrane region" description="Helical" evidence="9">
    <location>
        <begin position="59"/>
        <end position="80"/>
    </location>
</feature>
<keyword evidence="7 9" id="KW-0472">Membrane</keyword>
<dbReference type="PATRIC" id="fig|1379910.4.peg.1992"/>
<feature type="transmembrane region" description="Helical" evidence="9">
    <location>
        <begin position="228"/>
        <end position="251"/>
    </location>
</feature>
<dbReference type="RefSeq" id="WP_048922707.1">
    <property type="nucleotide sequence ID" value="NZ_CP010777.1"/>
</dbReference>
<keyword evidence="4" id="KW-1003">Cell membrane</keyword>
<evidence type="ECO:0000256" key="6">
    <source>
        <dbReference type="ARBA" id="ARBA00022989"/>
    </source>
</evidence>
<dbReference type="Pfam" id="PF01594">
    <property type="entry name" value="AI-2E_transport"/>
    <property type="match status" value="1"/>
</dbReference>
<keyword evidence="5 9" id="KW-0812">Transmembrane</keyword>